<dbReference type="VEuPathDB" id="FungiDB:PYU1_G012391"/>
<sequence>MTPAEDIVVASFISRSTDPAQRSTRQQQTNGRFDDSVLRGTAAFQLTGQLPPSPASGGDDNDRSDRGSDESTFDIGLSFVSNDSSAMYQAPPSEGSSSSLSSNAWHTAAGAGAPSNVTSEQLSFGESDVGDFRSTGGVPSMFSDADSLELRSTTNTNPQRRSDSAFNMFMKPSFDEIRLSSGVYSSDAVPRPSGASDVRPSSNTDIVSSSFDDGDSSGDEILDEANDFSIVDATAINPLAMSRVSELSEGSL</sequence>
<evidence type="ECO:0000313" key="3">
    <source>
        <dbReference type="Proteomes" id="UP000019132"/>
    </source>
</evidence>
<reference evidence="2" key="3">
    <citation type="submission" date="2015-02" db="UniProtKB">
        <authorList>
            <consortium name="EnsemblProtists"/>
        </authorList>
    </citation>
    <scope>IDENTIFICATION</scope>
    <source>
        <strain evidence="2">DAOM BR144</strain>
    </source>
</reference>
<accession>K3X5B8</accession>
<feature type="compositionally biased region" description="Acidic residues" evidence="1">
    <location>
        <begin position="212"/>
        <end position="221"/>
    </location>
</feature>
<feature type="compositionally biased region" description="Polar residues" evidence="1">
    <location>
        <begin position="150"/>
        <end position="159"/>
    </location>
</feature>
<reference evidence="3" key="2">
    <citation type="submission" date="2010-04" db="EMBL/GenBank/DDBJ databases">
        <authorList>
            <person name="Buell R."/>
            <person name="Hamilton J."/>
            <person name="Hostetler J."/>
        </authorList>
    </citation>
    <scope>NUCLEOTIDE SEQUENCE [LARGE SCALE GENOMIC DNA]</scope>
    <source>
        <strain evidence="3">DAOM:BR144</strain>
    </source>
</reference>
<keyword evidence="3" id="KW-1185">Reference proteome</keyword>
<feature type="compositionally biased region" description="Basic and acidic residues" evidence="1">
    <location>
        <begin position="60"/>
        <end position="69"/>
    </location>
</feature>
<feature type="region of interest" description="Disordered" evidence="1">
    <location>
        <begin position="12"/>
        <end position="167"/>
    </location>
</feature>
<dbReference type="EMBL" id="GL376610">
    <property type="status" value="NOT_ANNOTATED_CDS"/>
    <property type="molecule type" value="Genomic_DNA"/>
</dbReference>
<evidence type="ECO:0000313" key="2">
    <source>
        <dbReference type="EnsemblProtists" id="PYU1_T012417"/>
    </source>
</evidence>
<dbReference type="EnsemblProtists" id="PYU1_T012417">
    <property type="protein sequence ID" value="PYU1_T012417"/>
    <property type="gene ID" value="PYU1_G012391"/>
</dbReference>
<feature type="compositionally biased region" description="Low complexity" evidence="1">
    <location>
        <begin position="93"/>
        <end position="102"/>
    </location>
</feature>
<feature type="compositionally biased region" description="Polar residues" evidence="1">
    <location>
        <begin position="13"/>
        <end position="31"/>
    </location>
</feature>
<feature type="region of interest" description="Disordered" evidence="1">
    <location>
        <begin position="183"/>
        <end position="221"/>
    </location>
</feature>
<dbReference type="AlphaFoldDB" id="K3X5B8"/>
<evidence type="ECO:0000256" key="1">
    <source>
        <dbReference type="SAM" id="MobiDB-lite"/>
    </source>
</evidence>
<organism evidence="2 3">
    <name type="scientific">Globisporangium ultimum (strain ATCC 200006 / CBS 805.95 / DAOM BR144)</name>
    <name type="common">Pythium ultimum</name>
    <dbReference type="NCBI Taxonomy" id="431595"/>
    <lineage>
        <taxon>Eukaryota</taxon>
        <taxon>Sar</taxon>
        <taxon>Stramenopiles</taxon>
        <taxon>Oomycota</taxon>
        <taxon>Peronosporomycetes</taxon>
        <taxon>Pythiales</taxon>
        <taxon>Pythiaceae</taxon>
        <taxon>Globisporangium</taxon>
    </lineage>
</organism>
<dbReference type="InParanoid" id="K3X5B8"/>
<reference evidence="3" key="1">
    <citation type="journal article" date="2010" name="Genome Biol.">
        <title>Genome sequence of the necrotrophic plant pathogen Pythium ultimum reveals original pathogenicity mechanisms and effector repertoire.</title>
        <authorList>
            <person name="Levesque C.A."/>
            <person name="Brouwer H."/>
            <person name="Cano L."/>
            <person name="Hamilton J.P."/>
            <person name="Holt C."/>
            <person name="Huitema E."/>
            <person name="Raffaele S."/>
            <person name="Robideau G.P."/>
            <person name="Thines M."/>
            <person name="Win J."/>
            <person name="Zerillo M.M."/>
            <person name="Beakes G.W."/>
            <person name="Boore J.L."/>
            <person name="Busam D."/>
            <person name="Dumas B."/>
            <person name="Ferriera S."/>
            <person name="Fuerstenberg S.I."/>
            <person name="Gachon C.M."/>
            <person name="Gaulin E."/>
            <person name="Govers F."/>
            <person name="Grenville-Briggs L."/>
            <person name="Horner N."/>
            <person name="Hostetler J."/>
            <person name="Jiang R.H."/>
            <person name="Johnson J."/>
            <person name="Krajaejun T."/>
            <person name="Lin H."/>
            <person name="Meijer H.J."/>
            <person name="Moore B."/>
            <person name="Morris P."/>
            <person name="Phuntmart V."/>
            <person name="Puiu D."/>
            <person name="Shetty J."/>
            <person name="Stajich J.E."/>
            <person name="Tripathy S."/>
            <person name="Wawra S."/>
            <person name="van West P."/>
            <person name="Whitty B.R."/>
            <person name="Coutinho P.M."/>
            <person name="Henrissat B."/>
            <person name="Martin F."/>
            <person name="Thomas P.D."/>
            <person name="Tyler B.M."/>
            <person name="De Vries R.P."/>
            <person name="Kamoun S."/>
            <person name="Yandell M."/>
            <person name="Tisserat N."/>
            <person name="Buell C.R."/>
        </authorList>
    </citation>
    <scope>NUCLEOTIDE SEQUENCE</scope>
    <source>
        <strain evidence="3">DAOM:BR144</strain>
    </source>
</reference>
<protein>
    <submittedName>
        <fullName evidence="2">Uncharacterized protein</fullName>
    </submittedName>
</protein>
<proteinExistence type="predicted"/>
<dbReference type="Proteomes" id="UP000019132">
    <property type="component" value="Unassembled WGS sequence"/>
</dbReference>
<dbReference type="HOGENOM" id="CLU_1104610_0_0_1"/>
<feature type="compositionally biased region" description="Polar residues" evidence="1">
    <location>
        <begin position="115"/>
        <end position="124"/>
    </location>
</feature>
<name>K3X5B8_GLOUD</name>